<protein>
    <submittedName>
        <fullName evidence="1">Uncharacterized protein</fullName>
    </submittedName>
</protein>
<dbReference type="EMBL" id="MU267856">
    <property type="protein sequence ID" value="KAH7907959.1"/>
    <property type="molecule type" value="Genomic_DNA"/>
</dbReference>
<dbReference type="Proteomes" id="UP000790377">
    <property type="component" value="Unassembled WGS sequence"/>
</dbReference>
<evidence type="ECO:0000313" key="1">
    <source>
        <dbReference type="EMBL" id="KAH7907959.1"/>
    </source>
</evidence>
<name>A0ACB8A3B6_9AGAM</name>
<sequence>MYRQLVAFAAVSFAGFQGAFAQGNSAGVCLASTGYNWTVNSQNQDPCQVANDLFAADPCNQSMLSYVSSSILSSQSYTYPIDDVSYPPLTATTGPSSYYTGPQANQSTSCTCNTVIYSLASACGLCQNGTFLYWSEWTDNCYANDTVYQEWPASIPSDTTIPPWAYMPLVNGFWDGPQAEANASAVAQSSTSASSSTATSSTTSSAVTTSTAPASGGSSASTTSASAGPTGAGTGGAGKMSASVGGAFAGAFLLSFLGVL</sequence>
<reference evidence="1" key="1">
    <citation type="journal article" date="2021" name="New Phytol.">
        <title>Evolutionary innovations through gain and loss of genes in the ectomycorrhizal Boletales.</title>
        <authorList>
            <person name="Wu G."/>
            <person name="Miyauchi S."/>
            <person name="Morin E."/>
            <person name="Kuo A."/>
            <person name="Drula E."/>
            <person name="Varga T."/>
            <person name="Kohler A."/>
            <person name="Feng B."/>
            <person name="Cao Y."/>
            <person name="Lipzen A."/>
            <person name="Daum C."/>
            <person name="Hundley H."/>
            <person name="Pangilinan J."/>
            <person name="Johnson J."/>
            <person name="Barry K."/>
            <person name="LaButti K."/>
            <person name="Ng V."/>
            <person name="Ahrendt S."/>
            <person name="Min B."/>
            <person name="Choi I.G."/>
            <person name="Park H."/>
            <person name="Plett J.M."/>
            <person name="Magnuson J."/>
            <person name="Spatafora J.W."/>
            <person name="Nagy L.G."/>
            <person name="Henrissat B."/>
            <person name="Grigoriev I.V."/>
            <person name="Yang Z.L."/>
            <person name="Xu J."/>
            <person name="Martin F.M."/>
        </authorList>
    </citation>
    <scope>NUCLEOTIDE SEQUENCE</scope>
    <source>
        <strain evidence="1">ATCC 28755</strain>
    </source>
</reference>
<organism evidence="1 2">
    <name type="scientific">Hygrophoropsis aurantiaca</name>
    <dbReference type="NCBI Taxonomy" id="72124"/>
    <lineage>
        <taxon>Eukaryota</taxon>
        <taxon>Fungi</taxon>
        <taxon>Dikarya</taxon>
        <taxon>Basidiomycota</taxon>
        <taxon>Agaricomycotina</taxon>
        <taxon>Agaricomycetes</taxon>
        <taxon>Agaricomycetidae</taxon>
        <taxon>Boletales</taxon>
        <taxon>Coniophorineae</taxon>
        <taxon>Hygrophoropsidaceae</taxon>
        <taxon>Hygrophoropsis</taxon>
    </lineage>
</organism>
<accession>A0ACB8A3B6</accession>
<evidence type="ECO:0000313" key="2">
    <source>
        <dbReference type="Proteomes" id="UP000790377"/>
    </source>
</evidence>
<proteinExistence type="predicted"/>
<comment type="caution">
    <text evidence="1">The sequence shown here is derived from an EMBL/GenBank/DDBJ whole genome shotgun (WGS) entry which is preliminary data.</text>
</comment>
<gene>
    <name evidence="1" type="ORF">BJ138DRAFT_1116252</name>
</gene>
<keyword evidence="2" id="KW-1185">Reference proteome</keyword>